<dbReference type="GO" id="GO:0005524">
    <property type="term" value="F:ATP binding"/>
    <property type="evidence" value="ECO:0007669"/>
    <property type="project" value="UniProtKB-KW"/>
</dbReference>
<feature type="modified residue" description="4-aspartylphosphate" evidence="4">
    <location>
        <position position="58"/>
    </location>
</feature>
<dbReference type="Proteomes" id="UP001597546">
    <property type="component" value="Unassembled WGS sequence"/>
</dbReference>
<dbReference type="InterPro" id="IPR003594">
    <property type="entry name" value="HATPase_dom"/>
</dbReference>
<gene>
    <name evidence="8" type="ORF">ACFSSE_03500</name>
</gene>
<name>A0ABW5TP47_9SPHI</name>
<keyword evidence="8" id="KW-0547">Nucleotide-binding</keyword>
<accession>A0ABW5TP47</accession>
<feature type="domain" description="Response regulatory" evidence="6">
    <location>
        <begin position="5"/>
        <end position="123"/>
    </location>
</feature>
<dbReference type="PANTHER" id="PTHR43547:SF2">
    <property type="entry name" value="HYBRID SIGNAL TRANSDUCTION HISTIDINE KINASE C"/>
    <property type="match status" value="1"/>
</dbReference>
<evidence type="ECO:0000259" key="5">
    <source>
        <dbReference type="PROSITE" id="PS50109"/>
    </source>
</evidence>
<dbReference type="InterPro" id="IPR003661">
    <property type="entry name" value="HisK_dim/P_dom"/>
</dbReference>
<comment type="caution">
    <text evidence="8">The sequence shown here is derived from an EMBL/GenBank/DDBJ whole genome shotgun (WGS) entry which is preliminary data.</text>
</comment>
<dbReference type="InterPro" id="IPR036890">
    <property type="entry name" value="HATPase_C_sf"/>
</dbReference>
<dbReference type="SMART" id="SM00387">
    <property type="entry name" value="HATPase_c"/>
    <property type="match status" value="1"/>
</dbReference>
<dbReference type="Pfam" id="PF13426">
    <property type="entry name" value="PAS_9"/>
    <property type="match status" value="1"/>
</dbReference>
<dbReference type="Pfam" id="PF02518">
    <property type="entry name" value="HATPase_c"/>
    <property type="match status" value="1"/>
</dbReference>
<evidence type="ECO:0000259" key="6">
    <source>
        <dbReference type="PROSITE" id="PS50110"/>
    </source>
</evidence>
<dbReference type="SUPFAM" id="SSF55785">
    <property type="entry name" value="PYP-like sensor domain (PAS domain)"/>
    <property type="match status" value="1"/>
</dbReference>
<dbReference type="PANTHER" id="PTHR43547">
    <property type="entry name" value="TWO-COMPONENT HISTIDINE KINASE"/>
    <property type="match status" value="1"/>
</dbReference>
<dbReference type="Gene3D" id="3.40.50.2300">
    <property type="match status" value="1"/>
</dbReference>
<keyword evidence="3 4" id="KW-0597">Phosphoprotein</keyword>
<evidence type="ECO:0000256" key="1">
    <source>
        <dbReference type="ARBA" id="ARBA00000085"/>
    </source>
</evidence>
<keyword evidence="9" id="KW-1185">Reference proteome</keyword>
<dbReference type="SMART" id="SM00448">
    <property type="entry name" value="REC"/>
    <property type="match status" value="1"/>
</dbReference>
<dbReference type="PROSITE" id="PS50109">
    <property type="entry name" value="HIS_KIN"/>
    <property type="match status" value="1"/>
</dbReference>
<dbReference type="PROSITE" id="PS50112">
    <property type="entry name" value="PAS"/>
    <property type="match status" value="1"/>
</dbReference>
<dbReference type="RefSeq" id="WP_379044496.1">
    <property type="nucleotide sequence ID" value="NZ_JBHSKW010000042.1"/>
</dbReference>
<dbReference type="Gene3D" id="1.10.287.130">
    <property type="match status" value="1"/>
</dbReference>
<dbReference type="InterPro" id="IPR035965">
    <property type="entry name" value="PAS-like_dom_sf"/>
</dbReference>
<dbReference type="InterPro" id="IPR001789">
    <property type="entry name" value="Sig_transdc_resp-reg_receiver"/>
</dbReference>
<evidence type="ECO:0000313" key="8">
    <source>
        <dbReference type="EMBL" id="MFD2730757.1"/>
    </source>
</evidence>
<dbReference type="InterPro" id="IPR036097">
    <property type="entry name" value="HisK_dim/P_sf"/>
</dbReference>
<comment type="catalytic activity">
    <reaction evidence="1">
        <text>ATP + protein L-histidine = ADP + protein N-phospho-L-histidine.</text>
        <dbReference type="EC" id="2.7.13.3"/>
    </reaction>
</comment>
<dbReference type="EC" id="2.7.13.3" evidence="2"/>
<dbReference type="SMART" id="SM00091">
    <property type="entry name" value="PAS"/>
    <property type="match status" value="1"/>
</dbReference>
<feature type="domain" description="Histidine kinase" evidence="5">
    <location>
        <begin position="272"/>
        <end position="478"/>
    </location>
</feature>
<dbReference type="Gene3D" id="3.30.565.10">
    <property type="entry name" value="Histidine kinase-like ATPase, C-terminal domain"/>
    <property type="match status" value="1"/>
</dbReference>
<reference evidence="9" key="1">
    <citation type="journal article" date="2019" name="Int. J. Syst. Evol. Microbiol.">
        <title>The Global Catalogue of Microorganisms (GCM) 10K type strain sequencing project: providing services to taxonomists for standard genome sequencing and annotation.</title>
        <authorList>
            <consortium name="The Broad Institute Genomics Platform"/>
            <consortium name="The Broad Institute Genome Sequencing Center for Infectious Disease"/>
            <person name="Wu L."/>
            <person name="Ma J."/>
        </authorList>
    </citation>
    <scope>NUCLEOTIDE SEQUENCE [LARGE SCALE GENOMIC DNA]</scope>
    <source>
        <strain evidence="9">KCTC 42456</strain>
    </source>
</reference>
<proteinExistence type="predicted"/>
<evidence type="ECO:0000256" key="4">
    <source>
        <dbReference type="PROSITE-ProRule" id="PRU00169"/>
    </source>
</evidence>
<dbReference type="CDD" id="cd00156">
    <property type="entry name" value="REC"/>
    <property type="match status" value="1"/>
</dbReference>
<keyword evidence="8" id="KW-0067">ATP-binding</keyword>
<dbReference type="CDD" id="cd00130">
    <property type="entry name" value="PAS"/>
    <property type="match status" value="1"/>
</dbReference>
<dbReference type="SUPFAM" id="SSF47384">
    <property type="entry name" value="Homodimeric domain of signal transducing histidine kinase"/>
    <property type="match status" value="1"/>
</dbReference>
<dbReference type="InterPro" id="IPR011006">
    <property type="entry name" value="CheY-like_superfamily"/>
</dbReference>
<dbReference type="PRINTS" id="PR00344">
    <property type="entry name" value="BCTRLSENSOR"/>
</dbReference>
<dbReference type="Gene3D" id="3.30.450.20">
    <property type="entry name" value="PAS domain"/>
    <property type="match status" value="1"/>
</dbReference>
<dbReference type="InterPro" id="IPR005467">
    <property type="entry name" value="His_kinase_dom"/>
</dbReference>
<protein>
    <recommendedName>
        <fullName evidence="2">histidine kinase</fullName>
        <ecNumber evidence="2">2.7.13.3</ecNumber>
    </recommendedName>
</protein>
<dbReference type="SUPFAM" id="SSF52172">
    <property type="entry name" value="CheY-like"/>
    <property type="match status" value="1"/>
</dbReference>
<evidence type="ECO:0000313" key="9">
    <source>
        <dbReference type="Proteomes" id="UP001597546"/>
    </source>
</evidence>
<dbReference type="Pfam" id="PF00072">
    <property type="entry name" value="Response_reg"/>
    <property type="match status" value="1"/>
</dbReference>
<evidence type="ECO:0000259" key="7">
    <source>
        <dbReference type="PROSITE" id="PS50112"/>
    </source>
</evidence>
<organism evidence="8 9">
    <name type="scientific">Pedobacter alpinus</name>
    <dbReference type="NCBI Taxonomy" id="1590643"/>
    <lineage>
        <taxon>Bacteria</taxon>
        <taxon>Pseudomonadati</taxon>
        <taxon>Bacteroidota</taxon>
        <taxon>Sphingobacteriia</taxon>
        <taxon>Sphingobacteriales</taxon>
        <taxon>Sphingobacteriaceae</taxon>
        <taxon>Pedobacter</taxon>
    </lineage>
</organism>
<evidence type="ECO:0000256" key="2">
    <source>
        <dbReference type="ARBA" id="ARBA00012438"/>
    </source>
</evidence>
<feature type="domain" description="PAS" evidence="7">
    <location>
        <begin position="136"/>
        <end position="202"/>
    </location>
</feature>
<dbReference type="NCBIfam" id="TIGR00229">
    <property type="entry name" value="sensory_box"/>
    <property type="match status" value="1"/>
</dbReference>
<dbReference type="InterPro" id="IPR000014">
    <property type="entry name" value="PAS"/>
</dbReference>
<dbReference type="EMBL" id="JBHULV010000008">
    <property type="protein sequence ID" value="MFD2730757.1"/>
    <property type="molecule type" value="Genomic_DNA"/>
</dbReference>
<dbReference type="InterPro" id="IPR004358">
    <property type="entry name" value="Sig_transdc_His_kin-like_C"/>
</dbReference>
<sequence>MKPVKVLLVDDDEDDFILTKDIFNEIPQRENYKLTWINNYEEAINAMLKSHYDIYLVDYRLGKYTGIDLLHEAIKSNVDEPIIILTGKGDSKVDEEALEIGAADYLVKDQINPYTIERSIRYALKHKHTLKALRESENKFRIIFERSKEPFLIMDSLGGIRDMNQAGLKFLSYSKEEILNVNGVQLFSNPDDSLRFTEEIDQKGAINDFKTDFISKTHENKKVSVSAFLQIDQHATEELYYCIVHDIAGRIEAEKASIDAEKIAVTERIAKSLANEITNPLSNINLSLEQLKLEISTEDDSSKLYLDIIKNNFERINILITDFINSTQTTELNIQPRALSILLDECLETIEISANEHQIKLIKDYSDSDIFVDVDYDMMVNAISNILNNSVAAQPSFISINFKLLNAFVVVEIQDDGEGISVDNQSKIYEPFFTTKGKSSGLGLTNTQKSIINHNGKIEFESKEGEGTTFYLHLPISNKQVSWDN</sequence>
<dbReference type="SUPFAM" id="SSF55874">
    <property type="entry name" value="ATPase domain of HSP90 chaperone/DNA topoisomerase II/histidine kinase"/>
    <property type="match status" value="1"/>
</dbReference>
<dbReference type="PROSITE" id="PS50110">
    <property type="entry name" value="RESPONSE_REGULATORY"/>
    <property type="match status" value="1"/>
</dbReference>
<evidence type="ECO:0000256" key="3">
    <source>
        <dbReference type="ARBA" id="ARBA00022553"/>
    </source>
</evidence>
<dbReference type="CDD" id="cd00082">
    <property type="entry name" value="HisKA"/>
    <property type="match status" value="1"/>
</dbReference>